<dbReference type="PRINTS" id="PR00344">
    <property type="entry name" value="BCTRLSENSOR"/>
</dbReference>
<feature type="transmembrane region" description="Helical" evidence="9">
    <location>
        <begin position="37"/>
        <end position="60"/>
    </location>
</feature>
<evidence type="ECO:0000256" key="6">
    <source>
        <dbReference type="ARBA" id="ARBA00022777"/>
    </source>
</evidence>
<dbReference type="InterPro" id="IPR005467">
    <property type="entry name" value="His_kinase_dom"/>
</dbReference>
<dbReference type="EMBL" id="CP047650">
    <property type="protein sequence ID" value="QHI97176.1"/>
    <property type="molecule type" value="Genomic_DNA"/>
</dbReference>
<dbReference type="PROSITE" id="PS50112">
    <property type="entry name" value="PAS"/>
    <property type="match status" value="1"/>
</dbReference>
<evidence type="ECO:0000259" key="12">
    <source>
        <dbReference type="PROSITE" id="PS50113"/>
    </source>
</evidence>
<dbReference type="GO" id="GO:0005524">
    <property type="term" value="F:ATP binding"/>
    <property type="evidence" value="ECO:0007669"/>
    <property type="project" value="UniProtKB-KW"/>
</dbReference>
<dbReference type="GO" id="GO:0006355">
    <property type="term" value="P:regulation of DNA-templated transcription"/>
    <property type="evidence" value="ECO:0007669"/>
    <property type="project" value="InterPro"/>
</dbReference>
<evidence type="ECO:0000256" key="7">
    <source>
        <dbReference type="ARBA" id="ARBA00022840"/>
    </source>
</evidence>
<evidence type="ECO:0000259" key="10">
    <source>
        <dbReference type="PROSITE" id="PS50109"/>
    </source>
</evidence>
<protein>
    <recommendedName>
        <fullName evidence="2">histidine kinase</fullName>
        <ecNumber evidence="2">2.7.13.3</ecNumber>
    </recommendedName>
</protein>
<dbReference type="InterPro" id="IPR035965">
    <property type="entry name" value="PAS-like_dom_sf"/>
</dbReference>
<keyword evidence="8" id="KW-0902">Two-component regulatory system</keyword>
<dbReference type="SMART" id="SM00086">
    <property type="entry name" value="PAC"/>
    <property type="match status" value="1"/>
</dbReference>
<feature type="domain" description="PAC" evidence="12">
    <location>
        <begin position="404"/>
        <end position="456"/>
    </location>
</feature>
<evidence type="ECO:0000256" key="5">
    <source>
        <dbReference type="ARBA" id="ARBA00022741"/>
    </source>
</evidence>
<dbReference type="Gene3D" id="3.30.450.20">
    <property type="entry name" value="PAS domain"/>
    <property type="match status" value="2"/>
</dbReference>
<dbReference type="InterPro" id="IPR036097">
    <property type="entry name" value="HisK_dim/P_sf"/>
</dbReference>
<feature type="domain" description="PAS" evidence="11">
    <location>
        <begin position="328"/>
        <end position="400"/>
    </location>
</feature>
<evidence type="ECO:0000256" key="8">
    <source>
        <dbReference type="ARBA" id="ARBA00023012"/>
    </source>
</evidence>
<dbReference type="SMART" id="SM00091">
    <property type="entry name" value="PAS"/>
    <property type="match status" value="1"/>
</dbReference>
<dbReference type="KEGG" id="xyk:GT347_03785"/>
<name>A0A857J0D2_9BURK</name>
<feature type="transmembrane region" description="Helical" evidence="9">
    <location>
        <begin position="294"/>
        <end position="313"/>
    </location>
</feature>
<dbReference type="InterPro" id="IPR004358">
    <property type="entry name" value="Sig_transdc_His_kin-like_C"/>
</dbReference>
<dbReference type="SUPFAM" id="SSF47384">
    <property type="entry name" value="Homodimeric domain of signal transducing histidine kinase"/>
    <property type="match status" value="1"/>
</dbReference>
<keyword evidence="5" id="KW-0547">Nucleotide-binding</keyword>
<dbReference type="EC" id="2.7.13.3" evidence="2"/>
<dbReference type="CDD" id="cd00082">
    <property type="entry name" value="HisKA"/>
    <property type="match status" value="1"/>
</dbReference>
<evidence type="ECO:0000259" key="11">
    <source>
        <dbReference type="PROSITE" id="PS50112"/>
    </source>
</evidence>
<dbReference type="InterPro" id="IPR001610">
    <property type="entry name" value="PAC"/>
</dbReference>
<dbReference type="Pfam" id="PF00512">
    <property type="entry name" value="HisKA"/>
    <property type="match status" value="1"/>
</dbReference>
<keyword evidence="6" id="KW-0418">Kinase</keyword>
<dbReference type="InterPro" id="IPR003594">
    <property type="entry name" value="HATPase_dom"/>
</dbReference>
<dbReference type="SUPFAM" id="SSF55874">
    <property type="entry name" value="ATPase domain of HSP90 chaperone/DNA topoisomerase II/histidine kinase"/>
    <property type="match status" value="1"/>
</dbReference>
<dbReference type="SUPFAM" id="SSF55785">
    <property type="entry name" value="PYP-like sensor domain (PAS domain)"/>
    <property type="match status" value="2"/>
</dbReference>
<dbReference type="Gene3D" id="3.30.565.10">
    <property type="entry name" value="Histidine kinase-like ATPase, C-terminal domain"/>
    <property type="match status" value="1"/>
</dbReference>
<reference evidence="13 14" key="1">
    <citation type="submission" date="2020-01" db="EMBL/GenBank/DDBJ databases">
        <title>Genome sequencing of strain KACC 21265.</title>
        <authorList>
            <person name="Heo J."/>
            <person name="Kim S.-J."/>
            <person name="Kim J.-S."/>
            <person name="Hong S.-B."/>
            <person name="Kwon S.-W."/>
        </authorList>
    </citation>
    <scope>NUCLEOTIDE SEQUENCE [LARGE SCALE GENOMIC DNA]</scope>
    <source>
        <strain evidence="13 14">KACC 21265</strain>
    </source>
</reference>
<gene>
    <name evidence="13" type="ORF">GT347_03785</name>
</gene>
<dbReference type="InterPro" id="IPR036890">
    <property type="entry name" value="HATPase_C_sf"/>
</dbReference>
<dbReference type="PROSITE" id="PS50113">
    <property type="entry name" value="PAC"/>
    <property type="match status" value="1"/>
</dbReference>
<keyword evidence="3" id="KW-0597">Phosphoprotein</keyword>
<dbReference type="InterPro" id="IPR000700">
    <property type="entry name" value="PAS-assoc_C"/>
</dbReference>
<dbReference type="SMART" id="SM00387">
    <property type="entry name" value="HATPase_c"/>
    <property type="match status" value="1"/>
</dbReference>
<evidence type="ECO:0000256" key="3">
    <source>
        <dbReference type="ARBA" id="ARBA00022553"/>
    </source>
</evidence>
<dbReference type="CDD" id="cd00130">
    <property type="entry name" value="PAS"/>
    <property type="match status" value="1"/>
</dbReference>
<comment type="catalytic activity">
    <reaction evidence="1">
        <text>ATP + protein L-histidine = ADP + protein N-phospho-L-histidine.</text>
        <dbReference type="EC" id="2.7.13.3"/>
    </reaction>
</comment>
<proteinExistence type="predicted"/>
<dbReference type="Pfam" id="PF02518">
    <property type="entry name" value="HATPase_c"/>
    <property type="match status" value="1"/>
</dbReference>
<dbReference type="RefSeq" id="WP_160550694.1">
    <property type="nucleotide sequence ID" value="NZ_CP047650.1"/>
</dbReference>
<evidence type="ECO:0000256" key="4">
    <source>
        <dbReference type="ARBA" id="ARBA00022679"/>
    </source>
</evidence>
<keyword evidence="4" id="KW-0808">Transferase</keyword>
<dbReference type="NCBIfam" id="TIGR00229">
    <property type="entry name" value="sensory_box"/>
    <property type="match status" value="1"/>
</dbReference>
<dbReference type="GO" id="GO:0000155">
    <property type="term" value="F:phosphorelay sensor kinase activity"/>
    <property type="evidence" value="ECO:0007669"/>
    <property type="project" value="InterPro"/>
</dbReference>
<keyword evidence="7" id="KW-0067">ATP-binding</keyword>
<keyword evidence="14" id="KW-1185">Reference proteome</keyword>
<dbReference type="Pfam" id="PF00989">
    <property type="entry name" value="PAS"/>
    <property type="match status" value="1"/>
</dbReference>
<dbReference type="PANTHER" id="PTHR43065">
    <property type="entry name" value="SENSOR HISTIDINE KINASE"/>
    <property type="match status" value="1"/>
</dbReference>
<organism evidence="13 14">
    <name type="scientific">Xylophilus rhododendri</name>
    <dbReference type="NCBI Taxonomy" id="2697032"/>
    <lineage>
        <taxon>Bacteria</taxon>
        <taxon>Pseudomonadati</taxon>
        <taxon>Pseudomonadota</taxon>
        <taxon>Betaproteobacteria</taxon>
        <taxon>Burkholderiales</taxon>
        <taxon>Xylophilus</taxon>
    </lineage>
</organism>
<dbReference type="Gene3D" id="1.10.287.130">
    <property type="match status" value="1"/>
</dbReference>
<dbReference type="InterPro" id="IPR003661">
    <property type="entry name" value="HisK_dim/P_dom"/>
</dbReference>
<evidence type="ECO:0000313" key="14">
    <source>
        <dbReference type="Proteomes" id="UP000464787"/>
    </source>
</evidence>
<evidence type="ECO:0000256" key="9">
    <source>
        <dbReference type="SAM" id="Phobius"/>
    </source>
</evidence>
<dbReference type="PANTHER" id="PTHR43065:SF10">
    <property type="entry name" value="PEROXIDE STRESS-ACTIVATED HISTIDINE KINASE MAK3"/>
    <property type="match status" value="1"/>
</dbReference>
<evidence type="ECO:0000256" key="2">
    <source>
        <dbReference type="ARBA" id="ARBA00012438"/>
    </source>
</evidence>
<evidence type="ECO:0000313" key="13">
    <source>
        <dbReference type="EMBL" id="QHI97176.1"/>
    </source>
</evidence>
<accession>A0A857J0D2</accession>
<dbReference type="AlphaFoldDB" id="A0A857J0D2"/>
<dbReference type="Proteomes" id="UP000464787">
    <property type="component" value="Chromosome"/>
</dbReference>
<keyword evidence="9" id="KW-0812">Transmembrane</keyword>
<keyword evidence="9" id="KW-0472">Membrane</keyword>
<dbReference type="InterPro" id="IPR000014">
    <property type="entry name" value="PAS"/>
</dbReference>
<sequence length="850" mass="94572">MVNPPVPGTRSRSFPARMAAVWRRWWQRQPPQRQDRFAMLAPLAAVVLFLAAIAIAFSYLRTEERDREQEAVRRDVEYAQQRLRLRLLERQEQLMRIARDVSNGEIDRQEFNSRSESLISQYPEMQALTWIDERRKVLASHAAPSLPASQLRHTDDLLRPGETENLFSLTRDLQQPVYSQPVGGNSPSTLLQLQIPLSIQGHFSGVLLGEYSIDSLLRYGVPSEVLARYAVTLQDGSGRPVAGTPLAPRTGAKRLVPWGANSITYEVPVSPVGNALVLHAQAYRTSLGVVGSGFFWLVGMLSAMTAWMLIANWRHTRRRMRAQQALIAETNFRRAMENSVLTGMRALDMESRITYVNAAFCQMTGWTESELVGQTPPYSYWPDEDHSHLANLLNDELTGRHKPGGFQVRVKRKSGAIFDARLYVSPLIDPHGQQTGWMTSMTDITEPNRIRAQLTASHERFTIVLEALDASVSVAPLGSQEILFANRLYRQWFGAEAEGHLQMAAQAGVQPADATGEDTLDDVDGLAGLPTTSLTQAQTENSEIFIPSLGRWLEVRSRYLNWVDGRLAQMVIATDITSRRNAEEQAAAQAERAQSISRLITMGEMASSVAHELNQPLTAISNYCSGLISRIKGGNTEQQMLLSALDKTAHQAQRAGQIIQRIRAFVKRSEPNRTPSDVASMVAEAVELADIEMRRRNIRLSHYVAARLPTLMVDPILIEQVLVNLMRNAAESVDNAARPPGRRSVELRVVPRHVEAQAAIEFTVLDTGGGLAPEVLERLFEAFFSTKSEGMGIGLNLCRSIVESHQGRMHAENLYNGSEVAGCRFSFWIPLRPPSDTPSATSPHKPSVTA</sequence>
<feature type="domain" description="Histidine kinase" evidence="10">
    <location>
        <begin position="608"/>
        <end position="833"/>
    </location>
</feature>
<dbReference type="InterPro" id="IPR013767">
    <property type="entry name" value="PAS_fold"/>
</dbReference>
<dbReference type="PROSITE" id="PS50109">
    <property type="entry name" value="HIS_KIN"/>
    <property type="match status" value="1"/>
</dbReference>
<keyword evidence="9" id="KW-1133">Transmembrane helix</keyword>
<dbReference type="SMART" id="SM00388">
    <property type="entry name" value="HisKA"/>
    <property type="match status" value="1"/>
</dbReference>
<evidence type="ECO:0000256" key="1">
    <source>
        <dbReference type="ARBA" id="ARBA00000085"/>
    </source>
</evidence>